<dbReference type="InterPro" id="IPR011701">
    <property type="entry name" value="MFS"/>
</dbReference>
<organism evidence="6 7">
    <name type="scientific">Bradyrhizobium macuxiense</name>
    <dbReference type="NCBI Taxonomy" id="1755647"/>
    <lineage>
        <taxon>Bacteria</taxon>
        <taxon>Pseudomonadati</taxon>
        <taxon>Pseudomonadota</taxon>
        <taxon>Alphaproteobacteria</taxon>
        <taxon>Hyphomicrobiales</taxon>
        <taxon>Nitrobacteraceae</taxon>
        <taxon>Bradyrhizobium</taxon>
    </lineage>
</organism>
<feature type="transmembrane region" description="Helical" evidence="4">
    <location>
        <begin position="346"/>
        <end position="368"/>
    </location>
</feature>
<sequence length="412" mass="42186">MVDILAAPQQAKADSALRTLTGISVAHWVSHFHIFVLPMLFPFLKQPLGVGYVELGFALTVFAVVSGLTQAPIGYLADHIGARKILLIGLTVGGCALIGLGLHLSYASLIVCAMLLGLANSVYHPANYAILSAHMDEARMGRAFSIHTFAGFLGGAVAPAIMAALVASIGGLGALIVAGAIGPLVALFLIVLGIPDAGANKSKAKGEKASQASVITPALIVLTVFFTLLSLSTSGINNFGVVALMGGYGASYSTANIALTAFLGASAVGVLAGGYLADWTHRHSQVAAACFAVNAALVLLIALVNLPSVVLTLAMGLAGFLGGVIAPSRDMMVRNAAPPGAAGRAFGIVSTGFNFGGIVSPLLFGWLMDQHMPHWVFGASVVFMVLTVLLALVTERKPQTSGYVAETASPRA</sequence>
<dbReference type="RefSeq" id="WP_066515787.1">
    <property type="nucleotide sequence ID" value="NZ_LNCU01000128.1"/>
</dbReference>
<name>A0A109J904_9BRAD</name>
<dbReference type="PROSITE" id="PS50850">
    <property type="entry name" value="MFS"/>
    <property type="match status" value="1"/>
</dbReference>
<feature type="transmembrane region" description="Helical" evidence="4">
    <location>
        <begin position="50"/>
        <end position="69"/>
    </location>
</feature>
<dbReference type="GO" id="GO:0022857">
    <property type="term" value="F:transmembrane transporter activity"/>
    <property type="evidence" value="ECO:0007669"/>
    <property type="project" value="InterPro"/>
</dbReference>
<feature type="transmembrane region" description="Helical" evidence="4">
    <location>
        <begin position="256"/>
        <end position="277"/>
    </location>
</feature>
<evidence type="ECO:0000313" key="6">
    <source>
        <dbReference type="EMBL" id="KWV44534.1"/>
    </source>
</evidence>
<feature type="transmembrane region" description="Helical" evidence="4">
    <location>
        <begin position="106"/>
        <end position="123"/>
    </location>
</feature>
<dbReference type="Proteomes" id="UP000057737">
    <property type="component" value="Unassembled WGS sequence"/>
</dbReference>
<evidence type="ECO:0000256" key="2">
    <source>
        <dbReference type="ARBA" id="ARBA00022989"/>
    </source>
</evidence>
<feature type="transmembrane region" description="Helical" evidence="4">
    <location>
        <begin position="214"/>
        <end position="236"/>
    </location>
</feature>
<dbReference type="Gene3D" id="1.20.1250.20">
    <property type="entry name" value="MFS general substrate transporter like domains"/>
    <property type="match status" value="2"/>
</dbReference>
<feature type="transmembrane region" description="Helical" evidence="4">
    <location>
        <begin position="309"/>
        <end position="326"/>
    </location>
</feature>
<accession>A0A109J904</accession>
<keyword evidence="7" id="KW-1185">Reference proteome</keyword>
<feature type="domain" description="Major facilitator superfamily (MFS) profile" evidence="5">
    <location>
        <begin position="19"/>
        <end position="399"/>
    </location>
</feature>
<evidence type="ECO:0000256" key="4">
    <source>
        <dbReference type="SAM" id="Phobius"/>
    </source>
</evidence>
<keyword evidence="1 4" id="KW-0812">Transmembrane</keyword>
<evidence type="ECO:0000313" key="7">
    <source>
        <dbReference type="Proteomes" id="UP000057737"/>
    </source>
</evidence>
<evidence type="ECO:0000256" key="3">
    <source>
        <dbReference type="ARBA" id="ARBA00023136"/>
    </source>
</evidence>
<protein>
    <submittedName>
        <fullName evidence="6">MFS transporter</fullName>
    </submittedName>
</protein>
<feature type="transmembrane region" description="Helical" evidence="4">
    <location>
        <begin position="286"/>
        <end position="303"/>
    </location>
</feature>
<dbReference type="EMBL" id="LNCU01000128">
    <property type="protein sequence ID" value="KWV44534.1"/>
    <property type="molecule type" value="Genomic_DNA"/>
</dbReference>
<dbReference type="PANTHER" id="PTHR43129">
    <property type="entry name" value="FOSMIDOMYCIN RESISTANCE PROTEIN"/>
    <property type="match status" value="1"/>
</dbReference>
<dbReference type="SUPFAM" id="SSF103473">
    <property type="entry name" value="MFS general substrate transporter"/>
    <property type="match status" value="1"/>
</dbReference>
<dbReference type="InterPro" id="IPR020846">
    <property type="entry name" value="MFS_dom"/>
</dbReference>
<proteinExistence type="predicted"/>
<comment type="caution">
    <text evidence="6">The sequence shown here is derived from an EMBL/GenBank/DDBJ whole genome shotgun (WGS) entry which is preliminary data.</text>
</comment>
<dbReference type="OrthoDB" id="8894129at2"/>
<evidence type="ECO:0000259" key="5">
    <source>
        <dbReference type="PROSITE" id="PS50850"/>
    </source>
</evidence>
<feature type="transmembrane region" description="Helical" evidence="4">
    <location>
        <begin position="20"/>
        <end position="44"/>
    </location>
</feature>
<dbReference type="PANTHER" id="PTHR43129:SF1">
    <property type="entry name" value="FOSMIDOMYCIN RESISTANCE PROTEIN"/>
    <property type="match status" value="1"/>
</dbReference>
<reference evidence="6 7" key="1">
    <citation type="submission" date="2015-11" db="EMBL/GenBank/DDBJ databases">
        <title>Draft Genome Sequence of the Strain BR 10303 (Bradyrhizobium sp.) isolated from nodules of Centrolobium paraense.</title>
        <authorList>
            <person name="Zelli J.E."/>
            <person name="Simoes-Araujo J.L."/>
            <person name="Barauna A.C."/>
            <person name="Silva K."/>
        </authorList>
    </citation>
    <scope>NUCLEOTIDE SEQUENCE [LARGE SCALE GENOMIC DNA]</scope>
    <source>
        <strain evidence="6 7">BR 10303</strain>
    </source>
</reference>
<feature type="transmembrane region" description="Helical" evidence="4">
    <location>
        <begin position="172"/>
        <end position="194"/>
    </location>
</feature>
<evidence type="ECO:0000256" key="1">
    <source>
        <dbReference type="ARBA" id="ARBA00022692"/>
    </source>
</evidence>
<keyword evidence="2 4" id="KW-1133">Transmembrane helix</keyword>
<dbReference type="InterPro" id="IPR036259">
    <property type="entry name" value="MFS_trans_sf"/>
</dbReference>
<dbReference type="GO" id="GO:0005886">
    <property type="term" value="C:plasma membrane"/>
    <property type="evidence" value="ECO:0007669"/>
    <property type="project" value="TreeGrafter"/>
</dbReference>
<feature type="transmembrane region" description="Helical" evidence="4">
    <location>
        <begin position="144"/>
        <end position="166"/>
    </location>
</feature>
<dbReference type="Pfam" id="PF07690">
    <property type="entry name" value="MFS_1"/>
    <property type="match status" value="1"/>
</dbReference>
<gene>
    <name evidence="6" type="ORF">AS156_24055</name>
</gene>
<feature type="transmembrane region" description="Helical" evidence="4">
    <location>
        <begin position="81"/>
        <end position="100"/>
    </location>
</feature>
<feature type="transmembrane region" description="Helical" evidence="4">
    <location>
        <begin position="374"/>
        <end position="393"/>
    </location>
</feature>
<keyword evidence="3 4" id="KW-0472">Membrane</keyword>
<dbReference type="AlphaFoldDB" id="A0A109J904"/>